<gene>
    <name evidence="3" type="ORF">U14_03079</name>
</gene>
<evidence type="ECO:0000313" key="4">
    <source>
        <dbReference type="Proteomes" id="UP000030700"/>
    </source>
</evidence>
<dbReference type="PANTHER" id="PTHR22990:SF15">
    <property type="entry name" value="F-BOX ONLY PROTEIN 10"/>
    <property type="match status" value="1"/>
</dbReference>
<keyword evidence="4" id="KW-1185">Reference proteome</keyword>
<dbReference type="InterPro" id="IPR039448">
    <property type="entry name" value="Beta_helix"/>
</dbReference>
<dbReference type="Gene3D" id="2.160.20.10">
    <property type="entry name" value="Single-stranded right-handed beta-helix, Pectin lyase-like"/>
    <property type="match status" value="1"/>
</dbReference>
<dbReference type="HOGENOM" id="CLU_1029202_0_0_0"/>
<reference evidence="3 4" key="1">
    <citation type="journal article" date="2015" name="PeerJ">
        <title>First genomic representation of candidate bacterial phylum KSB3 points to enhanced environmental sensing as a trigger of wastewater bulking.</title>
        <authorList>
            <person name="Sekiguchi Y."/>
            <person name="Ohashi A."/>
            <person name="Parks D.H."/>
            <person name="Yamauchi T."/>
            <person name="Tyson G.W."/>
            <person name="Hugenholtz P."/>
        </authorList>
    </citation>
    <scope>NUCLEOTIDE SEQUENCE [LARGE SCALE GENOMIC DNA]</scope>
</reference>
<dbReference type="InterPro" id="IPR011050">
    <property type="entry name" value="Pectin_lyase_fold/virulence"/>
</dbReference>
<dbReference type="Proteomes" id="UP000030700">
    <property type="component" value="Unassembled WGS sequence"/>
</dbReference>
<sequence length="301" mass="32055">MGNIVIVEKLPGIVHIVHCPISFYFQRRTMKSLMSILWIFCCLFGLFGCHSESKEDSRLYDPSVVGPTKTLDVPGTYRTIQQAINAAAKGDFVRVAAGTYRENLTITKKSFGLRGAGIGQTVLLGSIEIYDSSETSVEGLTIQGGGLHVKNSPVRITGNEIFGSPIAGVWVEHASAAVLSDNVIHENGKEGILFDDAQGVIGSNSVTNNATDGIVVSNSSPTVLDNIVTGNGRDGISIRGFVAYSAPMLLTNTAQQNGGISNYDIICFGGNTNPTGSGNTFDRCMNCGECRTFGNPLTYED</sequence>
<evidence type="ECO:0000259" key="2">
    <source>
        <dbReference type="Pfam" id="PF13229"/>
    </source>
</evidence>
<dbReference type="SUPFAM" id="SSF51126">
    <property type="entry name" value="Pectin lyase-like"/>
    <property type="match status" value="1"/>
</dbReference>
<dbReference type="STRING" id="1499966.U14_03079"/>
<evidence type="ECO:0000313" key="3">
    <source>
        <dbReference type="EMBL" id="GAK51833.1"/>
    </source>
</evidence>
<dbReference type="InterPro" id="IPR051550">
    <property type="entry name" value="SCF-Subunits/Alg-Epimerases"/>
</dbReference>
<name>A0A081BN67_9BACT</name>
<dbReference type="SMART" id="SM00710">
    <property type="entry name" value="PbH1"/>
    <property type="match status" value="3"/>
</dbReference>
<dbReference type="InterPro" id="IPR006626">
    <property type="entry name" value="PbH1"/>
</dbReference>
<accession>A0A081BN67</accession>
<protein>
    <submittedName>
        <fullName evidence="3">Ig family protein</fullName>
    </submittedName>
</protein>
<dbReference type="Pfam" id="PF13229">
    <property type="entry name" value="Beta_helix"/>
    <property type="match status" value="1"/>
</dbReference>
<dbReference type="InterPro" id="IPR012334">
    <property type="entry name" value="Pectin_lyas_fold"/>
</dbReference>
<evidence type="ECO:0000256" key="1">
    <source>
        <dbReference type="ARBA" id="ARBA00022737"/>
    </source>
</evidence>
<dbReference type="EMBL" id="DF820457">
    <property type="protein sequence ID" value="GAK51833.1"/>
    <property type="molecule type" value="Genomic_DNA"/>
</dbReference>
<organism evidence="3 4">
    <name type="scientific">Candidatus Moduliflexus flocculans</name>
    <dbReference type="NCBI Taxonomy" id="1499966"/>
    <lineage>
        <taxon>Bacteria</taxon>
        <taxon>Candidatus Moduliflexota</taxon>
        <taxon>Candidatus Moduliflexia</taxon>
        <taxon>Candidatus Moduliflexales</taxon>
        <taxon>Candidatus Moduliflexaceae</taxon>
    </lineage>
</organism>
<dbReference type="PANTHER" id="PTHR22990">
    <property type="entry name" value="F-BOX ONLY PROTEIN"/>
    <property type="match status" value="1"/>
</dbReference>
<dbReference type="AlphaFoldDB" id="A0A081BN67"/>
<feature type="domain" description="Right handed beta helix" evidence="2">
    <location>
        <begin position="127"/>
        <end position="281"/>
    </location>
</feature>
<proteinExistence type="predicted"/>
<keyword evidence="1" id="KW-0677">Repeat</keyword>